<dbReference type="PANTHER" id="PTHR12224:SF0">
    <property type="entry name" value="BETA-1,4-MANNOSYL-GLYCOPROTEIN 4-BETA-N-ACETYLGLUCOSAMINYLTRANSFERASE"/>
    <property type="match status" value="1"/>
</dbReference>
<reference evidence="2" key="1">
    <citation type="submission" date="2025-08" db="UniProtKB">
        <authorList>
            <consortium name="RefSeq"/>
        </authorList>
    </citation>
    <scope>IDENTIFICATION</scope>
    <source>
        <tissue evidence="2">Whole organism</tissue>
    </source>
</reference>
<dbReference type="KEGG" id="hazt:108670982"/>
<proteinExistence type="predicted"/>
<dbReference type="Proteomes" id="UP000694843">
    <property type="component" value="Unplaced"/>
</dbReference>
<dbReference type="GO" id="GO:0016020">
    <property type="term" value="C:membrane"/>
    <property type="evidence" value="ECO:0007669"/>
    <property type="project" value="InterPro"/>
</dbReference>
<accession>A0A8B7NJY2</accession>
<dbReference type="PANTHER" id="PTHR12224">
    <property type="entry name" value="BETA-1,4-MANNOSYL-GLYCOPROTEIN BETA-1,4-N-ACETYLGLUCOSAMINYL-TRANSFERASE"/>
    <property type="match status" value="1"/>
</dbReference>
<dbReference type="GO" id="GO:0006044">
    <property type="term" value="P:N-acetylglucosamine metabolic process"/>
    <property type="evidence" value="ECO:0007669"/>
    <property type="project" value="TreeGrafter"/>
</dbReference>
<organism evidence="1 2">
    <name type="scientific">Hyalella azteca</name>
    <name type="common">Amphipod</name>
    <dbReference type="NCBI Taxonomy" id="294128"/>
    <lineage>
        <taxon>Eukaryota</taxon>
        <taxon>Metazoa</taxon>
        <taxon>Ecdysozoa</taxon>
        <taxon>Arthropoda</taxon>
        <taxon>Crustacea</taxon>
        <taxon>Multicrustacea</taxon>
        <taxon>Malacostraca</taxon>
        <taxon>Eumalacostraca</taxon>
        <taxon>Peracarida</taxon>
        <taxon>Amphipoda</taxon>
        <taxon>Senticaudata</taxon>
        <taxon>Talitrida</taxon>
        <taxon>Talitroidea</taxon>
        <taxon>Hyalellidae</taxon>
        <taxon>Hyalella</taxon>
    </lineage>
</organism>
<keyword evidence="1" id="KW-1185">Reference proteome</keyword>
<dbReference type="InterPro" id="IPR006813">
    <property type="entry name" value="Glyco_trans_17"/>
</dbReference>
<evidence type="ECO:0000313" key="2">
    <source>
        <dbReference type="RefSeq" id="XP_018013957.1"/>
    </source>
</evidence>
<dbReference type="OrthoDB" id="6474464at2759"/>
<dbReference type="RefSeq" id="XP_018013957.1">
    <property type="nucleotide sequence ID" value="XM_018158468.2"/>
</dbReference>
<dbReference type="GO" id="GO:0003830">
    <property type="term" value="F:beta-1,4-mannosylglycoprotein 4-beta-N-acetylglucosaminyltransferase activity"/>
    <property type="evidence" value="ECO:0007669"/>
    <property type="project" value="InterPro"/>
</dbReference>
<sequence>MKKWFGAEVCVKEGSNVTASSADRCVCNPGWGGRRCGLPQSVLSHSWMTEPKLVASLQVRKRPRRVIVFINNYYYDAGILELNIRMLGDLVDVYVVSEEEVLYRHKNESFVFMLENGFLKDFHDKLVFVNITEPSLPSIDKLHFTVVEGLKLISDLRVDDLFIFLTPEHILSRDFVLFLKLFHNYPQPVRCGFNQHVYGLQLVLPSGSENINLSSEASEIKVASSNRHQFGSVHISLEGASHVPNSSKRHRRDAFNNALFNELYSNHTQFEQNISDVPSICAVSALVLSNVFENKMQRLQEESLLLKKNHLEFFDSLNYPLFPWTYENAGWRCHLCLMSSSDIYEKLRVMPDYLAPSWFDGQPSVQSRMILIIEKLRSNEMTEYQIQAQRISIHGSQSRIIPKYVLEHEAQYYQKLFFL</sequence>
<gene>
    <name evidence="2" type="primary">LOC108670982</name>
</gene>
<dbReference type="GeneID" id="108670982"/>
<evidence type="ECO:0000313" key="1">
    <source>
        <dbReference type="Proteomes" id="UP000694843"/>
    </source>
</evidence>
<name>A0A8B7NJY2_HYAAZ</name>
<dbReference type="AlphaFoldDB" id="A0A8B7NJY2"/>
<protein>
    <submittedName>
        <fullName evidence="2">Uncharacterized protein LOC108670982</fullName>
    </submittedName>
</protein>